<evidence type="ECO:0000313" key="3">
    <source>
        <dbReference type="Proteomes" id="UP000504604"/>
    </source>
</evidence>
<name>A0A6I9UMY8_SESIN</name>
<dbReference type="GO" id="GO:0008083">
    <property type="term" value="F:growth factor activity"/>
    <property type="evidence" value="ECO:0007669"/>
    <property type="project" value="InterPro"/>
</dbReference>
<gene>
    <name evidence="4" type="primary">LOC105179998</name>
    <name evidence="5" type="synonym">LOC105180076</name>
</gene>
<dbReference type="GO" id="GO:0010082">
    <property type="term" value="P:regulation of root meristem growth"/>
    <property type="evidence" value="ECO:0007669"/>
    <property type="project" value="InterPro"/>
</dbReference>
<dbReference type="KEGG" id="sind:105180076"/>
<sequence length="128" mass="14222">MVTMSARIAGLILLLCVLVAGKLSTAFLVTQQGGGDYYPARKFSINVASRKEVAPEGTPGTSKNSIRGRTMAFDSHQSTKAETRKEIGMESKMQKTYRILVSREDYRARFVAFNADYKGPRHHPPKNN</sequence>
<accession>A0A6I9UMY8</accession>
<dbReference type="GO" id="GO:0008284">
    <property type="term" value="P:positive regulation of cell population proliferation"/>
    <property type="evidence" value="ECO:0007669"/>
    <property type="project" value="TreeGrafter"/>
</dbReference>
<dbReference type="GO" id="GO:0005615">
    <property type="term" value="C:extracellular space"/>
    <property type="evidence" value="ECO:0007669"/>
    <property type="project" value="TreeGrafter"/>
</dbReference>
<dbReference type="Proteomes" id="UP000504604">
    <property type="component" value="Unplaced"/>
</dbReference>
<dbReference type="OrthoDB" id="994020at2759"/>
<dbReference type="KEGG" id="sind:105179998"/>
<feature type="chain" id="PRO_5044636375" evidence="2">
    <location>
        <begin position="22"/>
        <end position="128"/>
    </location>
</feature>
<evidence type="ECO:0000313" key="5">
    <source>
        <dbReference type="RefSeq" id="XP_011102031.1"/>
    </source>
</evidence>
<evidence type="ECO:0000256" key="2">
    <source>
        <dbReference type="SAM" id="SignalP"/>
    </source>
</evidence>
<feature type="compositionally biased region" description="Basic and acidic residues" evidence="1">
    <location>
        <begin position="77"/>
        <end position="88"/>
    </location>
</feature>
<evidence type="ECO:0000313" key="4">
    <source>
        <dbReference type="RefSeq" id="XP_011101961.1"/>
    </source>
</evidence>
<reference evidence="4 5" key="1">
    <citation type="submission" date="2025-04" db="UniProtKB">
        <authorList>
            <consortium name="RefSeq"/>
        </authorList>
    </citation>
    <scope>IDENTIFICATION</scope>
</reference>
<proteinExistence type="predicted"/>
<feature type="signal peptide" evidence="2">
    <location>
        <begin position="1"/>
        <end position="21"/>
    </location>
</feature>
<dbReference type="AlphaFoldDB" id="A0A6I9UMY8"/>
<dbReference type="GO" id="GO:0010628">
    <property type="term" value="P:positive regulation of gene expression"/>
    <property type="evidence" value="ECO:0007669"/>
    <property type="project" value="TreeGrafter"/>
</dbReference>
<dbReference type="GO" id="GO:0030154">
    <property type="term" value="P:cell differentiation"/>
    <property type="evidence" value="ECO:0007669"/>
    <property type="project" value="TreeGrafter"/>
</dbReference>
<organism evidence="3 4">
    <name type="scientific">Sesamum indicum</name>
    <name type="common">Oriental sesame</name>
    <name type="synonym">Sesamum orientale</name>
    <dbReference type="NCBI Taxonomy" id="4182"/>
    <lineage>
        <taxon>Eukaryota</taxon>
        <taxon>Viridiplantae</taxon>
        <taxon>Streptophyta</taxon>
        <taxon>Embryophyta</taxon>
        <taxon>Tracheophyta</taxon>
        <taxon>Spermatophyta</taxon>
        <taxon>Magnoliopsida</taxon>
        <taxon>eudicotyledons</taxon>
        <taxon>Gunneridae</taxon>
        <taxon>Pentapetalae</taxon>
        <taxon>asterids</taxon>
        <taxon>lamiids</taxon>
        <taxon>Lamiales</taxon>
        <taxon>Pedaliaceae</taxon>
        <taxon>Sesamum</taxon>
    </lineage>
</organism>
<keyword evidence="2" id="KW-0732">Signal</keyword>
<protein>
    <submittedName>
        <fullName evidence="4 5">ROOT MERISTEM growth factor 2-like</fullName>
    </submittedName>
</protein>
<dbReference type="GeneID" id="105179998"/>
<dbReference type="RefSeq" id="XP_011102031.1">
    <property type="nucleotide sequence ID" value="XM_011103729.2"/>
</dbReference>
<dbReference type="InterPro" id="IPR038804">
    <property type="entry name" value="RGF3"/>
</dbReference>
<dbReference type="GeneID" id="105180076"/>
<dbReference type="PANTHER" id="PTHR36313:SF1">
    <property type="entry name" value="PROTEIN GOLVEN 11-RELATED"/>
    <property type="match status" value="1"/>
</dbReference>
<dbReference type="PANTHER" id="PTHR36313">
    <property type="entry name" value="ROOT MERISTEM GROWTH FACTOR 2"/>
    <property type="match status" value="1"/>
</dbReference>
<evidence type="ECO:0000256" key="1">
    <source>
        <dbReference type="SAM" id="MobiDB-lite"/>
    </source>
</evidence>
<dbReference type="RefSeq" id="XP_011101961.1">
    <property type="nucleotide sequence ID" value="XM_011103659.2"/>
</dbReference>
<feature type="region of interest" description="Disordered" evidence="1">
    <location>
        <begin position="51"/>
        <end position="88"/>
    </location>
</feature>
<keyword evidence="3" id="KW-1185">Reference proteome</keyword>